<evidence type="ECO:0000256" key="1">
    <source>
        <dbReference type="SAM" id="MobiDB-lite"/>
    </source>
</evidence>
<keyword evidence="3" id="KW-1185">Reference proteome</keyword>
<feature type="region of interest" description="Disordered" evidence="1">
    <location>
        <begin position="1"/>
        <end position="77"/>
    </location>
</feature>
<evidence type="ECO:0000313" key="2">
    <source>
        <dbReference type="EMBL" id="MFC5810017.1"/>
    </source>
</evidence>
<protein>
    <submittedName>
        <fullName evidence="2">Uncharacterized protein</fullName>
    </submittedName>
</protein>
<comment type="caution">
    <text evidence="2">The sequence shown here is derived from an EMBL/GenBank/DDBJ whole genome shotgun (WGS) entry which is preliminary data.</text>
</comment>
<organism evidence="2 3">
    <name type="scientific">Streptomyces heilongjiangensis</name>
    <dbReference type="NCBI Taxonomy" id="945052"/>
    <lineage>
        <taxon>Bacteria</taxon>
        <taxon>Bacillati</taxon>
        <taxon>Actinomycetota</taxon>
        <taxon>Actinomycetes</taxon>
        <taxon>Kitasatosporales</taxon>
        <taxon>Streptomycetaceae</taxon>
        <taxon>Streptomyces</taxon>
    </lineage>
</organism>
<name>A0ABW1BAJ9_9ACTN</name>
<sequence length="77" mass="7365">MTESETTAAATREPSGFPAAGAPAAVRTPGPGAAGTATGAWACGCGGEPVAPPRGRLPEVAAHTRVSPRAGTGASPR</sequence>
<dbReference type="Proteomes" id="UP001596112">
    <property type="component" value="Unassembled WGS sequence"/>
</dbReference>
<dbReference type="RefSeq" id="WP_272168415.1">
    <property type="nucleotide sequence ID" value="NZ_JAQOSL010000003.1"/>
</dbReference>
<evidence type="ECO:0000313" key="3">
    <source>
        <dbReference type="Proteomes" id="UP001596112"/>
    </source>
</evidence>
<dbReference type="EMBL" id="JBHSNZ010000014">
    <property type="protein sequence ID" value="MFC5810017.1"/>
    <property type="molecule type" value="Genomic_DNA"/>
</dbReference>
<proteinExistence type="predicted"/>
<gene>
    <name evidence="2" type="ORF">ACFQGO_21340</name>
</gene>
<reference evidence="3" key="1">
    <citation type="journal article" date="2019" name="Int. J. Syst. Evol. Microbiol.">
        <title>The Global Catalogue of Microorganisms (GCM) 10K type strain sequencing project: providing services to taxonomists for standard genome sequencing and annotation.</title>
        <authorList>
            <consortium name="The Broad Institute Genomics Platform"/>
            <consortium name="The Broad Institute Genome Sequencing Center for Infectious Disease"/>
            <person name="Wu L."/>
            <person name="Ma J."/>
        </authorList>
    </citation>
    <scope>NUCLEOTIDE SEQUENCE [LARGE SCALE GENOMIC DNA]</scope>
    <source>
        <strain evidence="3">JCM 9918</strain>
    </source>
</reference>
<feature type="compositionally biased region" description="Low complexity" evidence="1">
    <location>
        <begin position="1"/>
        <end position="43"/>
    </location>
</feature>
<accession>A0ABW1BAJ9</accession>